<evidence type="ECO:0000259" key="1">
    <source>
        <dbReference type="Pfam" id="PF05685"/>
    </source>
</evidence>
<dbReference type="PATRIC" id="fig|1160705.3.peg.5823"/>
<dbReference type="PANTHER" id="PTHR35400:SF3">
    <property type="entry name" value="SLL1072 PROTEIN"/>
    <property type="match status" value="1"/>
</dbReference>
<dbReference type="AlphaFoldDB" id="L8PAI4"/>
<dbReference type="Gene3D" id="3.90.1570.10">
    <property type="entry name" value="tt1808, chain A"/>
    <property type="match status" value="1"/>
</dbReference>
<dbReference type="Proteomes" id="UP000011205">
    <property type="component" value="Unassembled WGS sequence"/>
</dbReference>
<gene>
    <name evidence="2" type="ORF">STVIR_5890</name>
</gene>
<evidence type="ECO:0000313" key="3">
    <source>
        <dbReference type="Proteomes" id="UP000011205"/>
    </source>
</evidence>
<dbReference type="InterPro" id="IPR008538">
    <property type="entry name" value="Uma2"/>
</dbReference>
<reference evidence="2 3" key="1">
    <citation type="journal article" date="2013" name="Genome Announc.">
        <title>Draft Genome Sequence of Streptomyces viridochromogenes Strain Tu57, Producer of Avilamycin.</title>
        <authorList>
            <person name="Gruning B.A."/>
            <person name="Erxleben A."/>
            <person name="Hahnlein A."/>
            <person name="Gunther S."/>
        </authorList>
    </citation>
    <scope>NUCLEOTIDE SEQUENCE [LARGE SCALE GENOMIC DNA]</scope>
    <source>
        <strain evidence="2 3">Tue57</strain>
    </source>
</reference>
<comment type="caution">
    <text evidence="2">The sequence shown here is derived from an EMBL/GenBank/DDBJ whole genome shotgun (WGS) entry which is preliminary data.</text>
</comment>
<dbReference type="Pfam" id="PF05685">
    <property type="entry name" value="Uma2"/>
    <property type="match status" value="1"/>
</dbReference>
<dbReference type="InterPro" id="IPR012296">
    <property type="entry name" value="Nuclease_put_TT1808"/>
</dbReference>
<dbReference type="EMBL" id="AMLP01000180">
    <property type="protein sequence ID" value="ELS53129.1"/>
    <property type="molecule type" value="Genomic_DNA"/>
</dbReference>
<dbReference type="CDD" id="cd06260">
    <property type="entry name" value="DUF820-like"/>
    <property type="match status" value="1"/>
</dbReference>
<sequence length="200" mass="22123">MWRATEMTAVDERGITRFFEEIEPPEGVKVELLRGEIVMMASPDLVHNLIVADVQDQIPRKHWARVQTQDVDIVDEASEPVPDLVVVAPEVLPACGRLLPSGLITMVVEVVSKTSVDRDYGVKRSIYAAGGVPVYLIVDPIMAQCVVLTRPEGEGEKADYKGQKVWKFGDPAPLDALELELDTSGFGTLPDVKPHRWPLQ</sequence>
<name>L8PAI4_STRVR</name>
<protein>
    <recommendedName>
        <fullName evidence="1">Putative restriction endonuclease domain-containing protein</fullName>
    </recommendedName>
</protein>
<organism evidence="2 3">
    <name type="scientific">Streptomyces viridochromogenes Tue57</name>
    <dbReference type="NCBI Taxonomy" id="1160705"/>
    <lineage>
        <taxon>Bacteria</taxon>
        <taxon>Bacillati</taxon>
        <taxon>Actinomycetota</taxon>
        <taxon>Actinomycetes</taxon>
        <taxon>Kitasatosporales</taxon>
        <taxon>Streptomycetaceae</taxon>
        <taxon>Streptomyces</taxon>
    </lineage>
</organism>
<dbReference type="InterPro" id="IPR011335">
    <property type="entry name" value="Restrct_endonuc-II-like"/>
</dbReference>
<accession>L8PAI4</accession>
<dbReference type="PANTHER" id="PTHR35400">
    <property type="entry name" value="SLR1083 PROTEIN"/>
    <property type="match status" value="1"/>
</dbReference>
<feature type="domain" description="Putative restriction endonuclease" evidence="1">
    <location>
        <begin position="19"/>
        <end position="164"/>
    </location>
</feature>
<proteinExistence type="predicted"/>
<dbReference type="SUPFAM" id="SSF52980">
    <property type="entry name" value="Restriction endonuclease-like"/>
    <property type="match status" value="1"/>
</dbReference>
<evidence type="ECO:0000313" key="2">
    <source>
        <dbReference type="EMBL" id="ELS53129.1"/>
    </source>
</evidence>